<comment type="caution">
    <text evidence="2">The sequence shown here is derived from an EMBL/GenBank/DDBJ whole genome shotgun (WGS) entry which is preliminary data.</text>
</comment>
<dbReference type="AlphaFoldDB" id="A0A0M9FZP5"/>
<feature type="compositionally biased region" description="Basic and acidic residues" evidence="1">
    <location>
        <begin position="220"/>
        <end position="230"/>
    </location>
</feature>
<name>A0A0M9FZP5_LEPPY</name>
<dbReference type="OrthoDB" id="258495at2759"/>
<evidence type="ECO:0000313" key="3">
    <source>
        <dbReference type="Proteomes" id="UP000037923"/>
    </source>
</evidence>
<dbReference type="EMBL" id="LGTL01000010">
    <property type="protein sequence ID" value="KPA79430.1"/>
    <property type="molecule type" value="Genomic_DNA"/>
</dbReference>
<dbReference type="GeneID" id="26905560"/>
<dbReference type="RefSeq" id="XP_015657869.1">
    <property type="nucleotide sequence ID" value="XM_015803227.1"/>
</dbReference>
<feature type="region of interest" description="Disordered" evidence="1">
    <location>
        <begin position="84"/>
        <end position="330"/>
    </location>
</feature>
<organism evidence="2 3">
    <name type="scientific">Leptomonas pyrrhocoris</name>
    <name type="common">Firebug parasite</name>
    <dbReference type="NCBI Taxonomy" id="157538"/>
    <lineage>
        <taxon>Eukaryota</taxon>
        <taxon>Discoba</taxon>
        <taxon>Euglenozoa</taxon>
        <taxon>Kinetoplastea</taxon>
        <taxon>Metakinetoplastina</taxon>
        <taxon>Trypanosomatida</taxon>
        <taxon>Trypanosomatidae</taxon>
        <taxon>Leishmaniinae</taxon>
        <taxon>Leptomonas</taxon>
    </lineage>
</organism>
<protein>
    <recommendedName>
        <fullName evidence="4">B30.2/SPRY domain-containing protein</fullName>
    </recommendedName>
</protein>
<proteinExistence type="predicted"/>
<accession>A0A0M9FZP5</accession>
<gene>
    <name evidence="2" type="ORF">ABB37_05270</name>
</gene>
<sequence>MALSHRLPTRRRFTAATQHQMTSSLPRQVRGLRLRTATGTWRSQSCRQETEDGTSSARAAAAVSAAEKQRQVLQMEMDLAEEQRRRLAARMASARRNVTPPTDTGSVPVRSGLEDEVRVGSSAAHASPEGCDSGTVKKEEEQMEEEETMTSSDDTPSREFSAEAPPPCSPSPPSAHAAKDAALLLEQDLRSKPRASVTPPRAPQNAFARSPEVTGSPAKEAADWENDRMPETAPSPSPSRANAEENMMTLPVARATSEKRSPRSASAHNKTVRRSPGRQQQQTFKRRSPPHVPSSTLESPSRKVASPSRSPSSTFHGRHGQAEVMSTAEEEEEERLYAAYRRKLARIQNALRMSGLCSTADGFASLEAQLAHQQRPALRTPHLGEPNRQYRADFSRATSPPLALVMTPHSHRSVEELSDAAAAAARRPLIRRAPSLGFNSVAPLPGSPPRQLRWDLAHSGNIVVSPDGNVCRTDATDAIHLIEEEYADRLAEVLPRLLIPFYAVGDLGTTHGSLLFSFRWIAPTPGKARGPRQGSPSTTTSTSAPRVPALAFGFATRAFTGVGTEAPAFLYLSTGEIAQGLRAPGDSSAAAAARSYGAPYRPGLELAARLDMRVGELEFFVESVPMGVAFRFCPALHPAPLFPVVVFSAESDGAELLYSA</sequence>
<feature type="compositionally biased region" description="Pro residues" evidence="1">
    <location>
        <begin position="164"/>
        <end position="173"/>
    </location>
</feature>
<evidence type="ECO:0008006" key="4">
    <source>
        <dbReference type="Google" id="ProtNLM"/>
    </source>
</evidence>
<reference evidence="2 3" key="1">
    <citation type="submission" date="2015-07" db="EMBL/GenBank/DDBJ databases">
        <title>High-quality genome of monoxenous trypanosomatid Leptomonas pyrrhocoris.</title>
        <authorList>
            <person name="Flegontov P."/>
            <person name="Butenko A."/>
            <person name="Firsov S."/>
            <person name="Vlcek C."/>
            <person name="Logacheva M.D."/>
            <person name="Field M."/>
            <person name="Filatov D."/>
            <person name="Flegontova O."/>
            <person name="Gerasimov E."/>
            <person name="Jackson A.P."/>
            <person name="Kelly S."/>
            <person name="Opperdoes F."/>
            <person name="O'Reilly A."/>
            <person name="Votypka J."/>
            <person name="Yurchenko V."/>
            <person name="Lukes J."/>
        </authorList>
    </citation>
    <scope>NUCLEOTIDE SEQUENCE [LARGE SCALE GENOMIC DNA]</scope>
    <source>
        <strain evidence="2">H10</strain>
    </source>
</reference>
<evidence type="ECO:0000313" key="2">
    <source>
        <dbReference type="EMBL" id="KPA79430.1"/>
    </source>
</evidence>
<dbReference type="Proteomes" id="UP000037923">
    <property type="component" value="Unassembled WGS sequence"/>
</dbReference>
<evidence type="ECO:0000256" key="1">
    <source>
        <dbReference type="SAM" id="MobiDB-lite"/>
    </source>
</evidence>
<keyword evidence="3" id="KW-1185">Reference proteome</keyword>
<dbReference type="VEuPathDB" id="TriTrypDB:LpyrH10_10_0390"/>
<dbReference type="InterPro" id="IPR043136">
    <property type="entry name" value="B30.2/SPRY_sf"/>
</dbReference>
<dbReference type="OMA" id="FAFRWES"/>
<dbReference type="Gene3D" id="2.60.120.920">
    <property type="match status" value="1"/>
</dbReference>